<name>A0A397V0A6_9GLOM</name>
<reference evidence="13 14" key="1">
    <citation type="submission" date="2018-06" db="EMBL/GenBank/DDBJ databases">
        <title>Comparative genomics reveals the genomic features of Rhizophagus irregularis, R. cerebriforme, R. diaphanum and Gigaspora rosea, and their symbiotic lifestyle signature.</title>
        <authorList>
            <person name="Morin E."/>
            <person name="San Clemente H."/>
            <person name="Chen E.C.H."/>
            <person name="De La Providencia I."/>
            <person name="Hainaut M."/>
            <person name="Kuo A."/>
            <person name="Kohler A."/>
            <person name="Murat C."/>
            <person name="Tang N."/>
            <person name="Roy S."/>
            <person name="Loubradou J."/>
            <person name="Henrissat B."/>
            <person name="Grigoriev I.V."/>
            <person name="Corradi N."/>
            <person name="Roux C."/>
            <person name="Martin F.M."/>
        </authorList>
    </citation>
    <scope>NUCLEOTIDE SEQUENCE [LARGE SCALE GENOMIC DNA]</scope>
    <source>
        <strain evidence="13 14">DAOM 194757</strain>
    </source>
</reference>
<comment type="caution">
    <text evidence="13">The sequence shown here is derived from an EMBL/GenBank/DDBJ whole genome shotgun (WGS) entry which is preliminary data.</text>
</comment>
<evidence type="ECO:0000256" key="11">
    <source>
        <dbReference type="RuleBase" id="RU000488"/>
    </source>
</evidence>
<keyword evidence="6" id="KW-0999">Mitochondrion inner membrane</keyword>
<feature type="repeat" description="Solcar" evidence="10">
    <location>
        <begin position="92"/>
        <end position="174"/>
    </location>
</feature>
<comment type="subcellular location">
    <subcellularLocation>
        <location evidence="1">Mitochondrion inner membrane</location>
        <topology evidence="1">Multi-pass membrane protein</topology>
    </subcellularLocation>
</comment>
<evidence type="ECO:0000313" key="13">
    <source>
        <dbReference type="EMBL" id="RIB15944.1"/>
    </source>
</evidence>
<keyword evidence="8" id="KW-0496">Mitochondrion</keyword>
<keyword evidence="14" id="KW-1185">Reference proteome</keyword>
<dbReference type="GO" id="GO:0055085">
    <property type="term" value="P:transmembrane transport"/>
    <property type="evidence" value="ECO:0007669"/>
    <property type="project" value="InterPro"/>
</dbReference>
<feature type="repeat" description="Solcar" evidence="10">
    <location>
        <begin position="9"/>
        <end position="82"/>
    </location>
</feature>
<sequence length="281" mass="31043">MEKETSYNINFAQALVAGGIAGTSVDVILYPLDTIKTRLQSKSGFYSSGGFRGIYSGLSSVIIGSAPGASAFFVTYEYFKKTLGDLIPDPKYSSLVHMTAASSGEVVACLIRTPTEVIKSRMQVKQYSSVPKAVKIIFQQEGFFGFYRGFTSLVFREVPFSCIQFPLYEYFKTLVANYTHRKYIEPWEAAICGSFAGGITAGVTTPLDVIKTRLMLSTKGQNVHNYSGITNTFYRILTQEGIKALFSGIGPRVLWISIGGYIFLGAYEKVKKTLYKHEILA</sequence>
<dbReference type="InterPro" id="IPR002067">
    <property type="entry name" value="MCP"/>
</dbReference>
<dbReference type="SUPFAM" id="SSF103506">
    <property type="entry name" value="Mitochondrial carrier"/>
    <property type="match status" value="1"/>
</dbReference>
<evidence type="ECO:0000313" key="14">
    <source>
        <dbReference type="Proteomes" id="UP000266673"/>
    </source>
</evidence>
<keyword evidence="5" id="KW-0677">Repeat</keyword>
<keyword evidence="7 12" id="KW-1133">Transmembrane helix</keyword>
<feature type="transmembrane region" description="Helical" evidence="12">
    <location>
        <begin position="12"/>
        <end position="32"/>
    </location>
</feature>
<evidence type="ECO:0000256" key="2">
    <source>
        <dbReference type="ARBA" id="ARBA00006375"/>
    </source>
</evidence>
<dbReference type="STRING" id="44941.A0A397V0A6"/>
<feature type="transmembrane region" description="Helical" evidence="12">
    <location>
        <begin position="53"/>
        <end position="74"/>
    </location>
</feature>
<dbReference type="EMBL" id="QKWP01000713">
    <property type="protein sequence ID" value="RIB15944.1"/>
    <property type="molecule type" value="Genomic_DNA"/>
</dbReference>
<evidence type="ECO:0000256" key="5">
    <source>
        <dbReference type="ARBA" id="ARBA00022737"/>
    </source>
</evidence>
<dbReference type="InterPro" id="IPR018108">
    <property type="entry name" value="MCP_transmembrane"/>
</dbReference>
<dbReference type="InterPro" id="IPR023395">
    <property type="entry name" value="MCP_dom_sf"/>
</dbReference>
<organism evidence="13 14">
    <name type="scientific">Gigaspora rosea</name>
    <dbReference type="NCBI Taxonomy" id="44941"/>
    <lineage>
        <taxon>Eukaryota</taxon>
        <taxon>Fungi</taxon>
        <taxon>Fungi incertae sedis</taxon>
        <taxon>Mucoromycota</taxon>
        <taxon>Glomeromycotina</taxon>
        <taxon>Glomeromycetes</taxon>
        <taxon>Diversisporales</taxon>
        <taxon>Gigasporaceae</taxon>
        <taxon>Gigaspora</taxon>
    </lineage>
</organism>
<dbReference type="FunFam" id="1.50.40.10:FF:000018">
    <property type="entry name" value="S-adenosylmethionine mitochondrial carrier protein-like"/>
    <property type="match status" value="1"/>
</dbReference>
<dbReference type="Proteomes" id="UP000266673">
    <property type="component" value="Unassembled WGS sequence"/>
</dbReference>
<evidence type="ECO:0000256" key="9">
    <source>
        <dbReference type="ARBA" id="ARBA00023136"/>
    </source>
</evidence>
<dbReference type="GO" id="GO:0005743">
    <property type="term" value="C:mitochondrial inner membrane"/>
    <property type="evidence" value="ECO:0007669"/>
    <property type="project" value="UniProtKB-SubCell"/>
</dbReference>
<keyword evidence="9 10" id="KW-0472">Membrane</keyword>
<keyword evidence="4 10" id="KW-0812">Transmembrane</keyword>
<evidence type="ECO:0000256" key="3">
    <source>
        <dbReference type="ARBA" id="ARBA00022448"/>
    </source>
</evidence>
<proteinExistence type="inferred from homology"/>
<dbReference type="OrthoDB" id="276989at2759"/>
<keyword evidence="3 11" id="KW-0813">Transport</keyword>
<evidence type="ECO:0000256" key="6">
    <source>
        <dbReference type="ARBA" id="ARBA00022792"/>
    </source>
</evidence>
<dbReference type="PANTHER" id="PTHR45667">
    <property type="entry name" value="S-ADENOSYLMETHIONINE MITOCHONDRIAL CARRIER PROTEIN"/>
    <property type="match status" value="1"/>
</dbReference>
<gene>
    <name evidence="13" type="ORF">C2G38_2132101</name>
</gene>
<evidence type="ECO:0000256" key="1">
    <source>
        <dbReference type="ARBA" id="ARBA00004448"/>
    </source>
</evidence>
<evidence type="ECO:0000256" key="12">
    <source>
        <dbReference type="SAM" id="Phobius"/>
    </source>
</evidence>
<evidence type="ECO:0000256" key="4">
    <source>
        <dbReference type="ARBA" id="ARBA00022692"/>
    </source>
</evidence>
<dbReference type="Gene3D" id="1.50.40.10">
    <property type="entry name" value="Mitochondrial carrier domain"/>
    <property type="match status" value="1"/>
</dbReference>
<evidence type="ECO:0000256" key="7">
    <source>
        <dbReference type="ARBA" id="ARBA00022989"/>
    </source>
</evidence>
<dbReference type="PROSITE" id="PS50920">
    <property type="entry name" value="SOLCAR"/>
    <property type="match status" value="3"/>
</dbReference>
<evidence type="ECO:0000256" key="8">
    <source>
        <dbReference type="ARBA" id="ARBA00023128"/>
    </source>
</evidence>
<protein>
    <submittedName>
        <fullName evidence="13">Mitochondrial carrier domain-containing protein</fullName>
    </submittedName>
</protein>
<evidence type="ECO:0000256" key="10">
    <source>
        <dbReference type="PROSITE-ProRule" id="PRU00282"/>
    </source>
</evidence>
<accession>A0A397V0A6</accession>
<dbReference type="AlphaFoldDB" id="A0A397V0A6"/>
<dbReference type="Pfam" id="PF00153">
    <property type="entry name" value="Mito_carr"/>
    <property type="match status" value="3"/>
</dbReference>
<dbReference type="PRINTS" id="PR00926">
    <property type="entry name" value="MITOCARRIER"/>
</dbReference>
<comment type="similarity">
    <text evidence="2 11">Belongs to the mitochondrial carrier (TC 2.A.29) family.</text>
</comment>
<feature type="repeat" description="Solcar" evidence="10">
    <location>
        <begin position="184"/>
        <end position="273"/>
    </location>
</feature>